<evidence type="ECO:0000256" key="3">
    <source>
        <dbReference type="ARBA" id="ARBA00005517"/>
    </source>
</evidence>
<keyword evidence="14" id="KW-0456">Lyase</keyword>
<dbReference type="InterPro" id="IPR037158">
    <property type="entry name" value="Thr_synth_N_sf"/>
</dbReference>
<dbReference type="GO" id="GO:0004795">
    <property type="term" value="F:threonine synthase activity"/>
    <property type="evidence" value="ECO:0007669"/>
    <property type="project" value="UniProtKB-UniRule"/>
</dbReference>
<feature type="modified residue" description="N6-(pyridoxal phosphate)lysine" evidence="11">
    <location>
        <position position="115"/>
    </location>
</feature>
<dbReference type="CDD" id="cd01560">
    <property type="entry name" value="Thr-synth_2"/>
    <property type="match status" value="1"/>
</dbReference>
<dbReference type="PROSITE" id="PS00165">
    <property type="entry name" value="DEHYDRATASE_SER_THR"/>
    <property type="match status" value="1"/>
</dbReference>
<dbReference type="PANTHER" id="PTHR43515:SF1">
    <property type="entry name" value="THREONINE SYNTHASE-LIKE 1"/>
    <property type="match status" value="1"/>
</dbReference>
<evidence type="ECO:0000256" key="5">
    <source>
        <dbReference type="ARBA" id="ARBA00018679"/>
    </source>
</evidence>
<evidence type="ECO:0000259" key="13">
    <source>
        <dbReference type="Pfam" id="PF14821"/>
    </source>
</evidence>
<dbReference type="Proteomes" id="UP000298805">
    <property type="component" value="Chromosome"/>
</dbReference>
<accession>A0AAJ4RC09</accession>
<dbReference type="AlphaFoldDB" id="A0AAJ4RC09"/>
<evidence type="ECO:0000313" key="15">
    <source>
        <dbReference type="EMBL" id="ROR39389.1"/>
    </source>
</evidence>
<comment type="catalytic activity">
    <reaction evidence="9">
        <text>O-phospho-L-homoserine + H2O = L-threonine + phosphate</text>
        <dbReference type="Rhea" id="RHEA:10840"/>
        <dbReference type="ChEBI" id="CHEBI:15377"/>
        <dbReference type="ChEBI" id="CHEBI:43474"/>
        <dbReference type="ChEBI" id="CHEBI:57590"/>
        <dbReference type="ChEBI" id="CHEBI:57926"/>
        <dbReference type="EC" id="4.2.3.1"/>
    </reaction>
</comment>
<dbReference type="InterPro" id="IPR000634">
    <property type="entry name" value="Ser/Thr_deHydtase_PyrdxlP-BS"/>
</dbReference>
<evidence type="ECO:0000256" key="7">
    <source>
        <dbReference type="ARBA" id="ARBA00022697"/>
    </source>
</evidence>
<gene>
    <name evidence="14" type="ORF">C6V80_07420</name>
    <name evidence="15" type="ORF">EDC58_1329</name>
</gene>
<reference evidence="15 16" key="2">
    <citation type="submission" date="2018-11" db="EMBL/GenBank/DDBJ databases">
        <title>Genomic Encyclopedia of Type Strains, Phase IV (KMG-IV): sequencing the most valuable type-strain genomes for metagenomic binning, comparative biology and taxonomic classification.</title>
        <authorList>
            <person name="Goeker M."/>
        </authorList>
    </citation>
    <scope>NUCLEOTIDE SEQUENCE [LARGE SCALE GENOMIC DNA]</scope>
    <source>
        <strain evidence="15 16">DSM 27783</strain>
    </source>
</reference>
<dbReference type="Gene3D" id="3.40.50.1100">
    <property type="match status" value="2"/>
</dbReference>
<dbReference type="Proteomes" id="UP000272781">
    <property type="component" value="Unassembled WGS sequence"/>
</dbReference>
<evidence type="ECO:0000256" key="1">
    <source>
        <dbReference type="ARBA" id="ARBA00001933"/>
    </source>
</evidence>
<keyword evidence="7" id="KW-0791">Threonine biosynthesis</keyword>
<evidence type="ECO:0000256" key="11">
    <source>
        <dbReference type="PIRSR" id="PIRSR604450-51"/>
    </source>
</evidence>
<feature type="domain" description="Threonine synthase N-terminal" evidence="13">
    <location>
        <begin position="2"/>
        <end position="76"/>
    </location>
</feature>
<dbReference type="Pfam" id="PF14821">
    <property type="entry name" value="Thr_synth_N"/>
    <property type="match status" value="1"/>
</dbReference>
<dbReference type="InterPro" id="IPR036052">
    <property type="entry name" value="TrpB-like_PALP_sf"/>
</dbReference>
<evidence type="ECO:0000313" key="16">
    <source>
        <dbReference type="Proteomes" id="UP000272781"/>
    </source>
</evidence>
<evidence type="ECO:0000256" key="4">
    <source>
        <dbReference type="ARBA" id="ARBA00013028"/>
    </source>
</evidence>
<reference evidence="14" key="3">
    <citation type="submission" date="2019-06" db="EMBL/GenBank/DDBJ databases">
        <title>A comparative analysis of the Nautiliaceae.</title>
        <authorList>
            <person name="Grosche A."/>
            <person name="Smedile F."/>
            <person name="Vetriani C."/>
        </authorList>
    </citation>
    <scope>NUCLEOTIDE SEQUENCE</scope>
    <source>
        <strain evidence="14">TB6</strain>
    </source>
</reference>
<reference evidence="17" key="1">
    <citation type="submission" date="2018-03" db="EMBL/GenBank/DDBJ databases">
        <title>A comparative analysis of the Nautiliaceae.</title>
        <authorList>
            <person name="Grosche A."/>
            <person name="Smedile F."/>
            <person name="Vetriani C."/>
        </authorList>
    </citation>
    <scope>NUCLEOTIDE SEQUENCE [LARGE SCALE GENOMIC DNA]</scope>
    <source>
        <strain evidence="17">TB6</strain>
    </source>
</reference>
<dbReference type="NCBIfam" id="TIGR00260">
    <property type="entry name" value="thrC"/>
    <property type="match status" value="1"/>
</dbReference>
<dbReference type="GO" id="GO:0030170">
    <property type="term" value="F:pyridoxal phosphate binding"/>
    <property type="evidence" value="ECO:0007669"/>
    <property type="project" value="InterPro"/>
</dbReference>
<sequence>MKFIGTRGTDEKKSFSEVILNPAAPNGGLFVPEKLPKIDERFIIRYYDDRDETTYRHIARGILKLFKIDIDKDLIEEALYTYLRNFDDPEVVPVVKVKRDLSVAELWHGPTRAFKDMALQPFGVILSDLAKKRDENYLIMAATSGDTGPATLKTFENRENIKVVCIYPHEGTSEVQKLQMVTTDAKNEKVLGILGDFDDAQTTLKALLKDEDFRKTLDEEGIKLSAANSVNFGRIIFQIIYHFWSYLKLLENGEVLLGQKFDVIIPSGNFGNALGAYYAKRMGLPIDKIVIASNKNNVLYELIKFGRYDLRDKKLIKTISPAMDILKSSNVERMIFDKFGEERTKELMTSLEENGYFELTKEELAKIQEDFDADFATDGECEEIIRRYANKENYLMDPHTATAIKAYEYLKEKGKLNNYVVAYSTAEWTKFAPSIYYALTGEDVNREIAELEEQTISDKDAIAYIETHYDVKAPDMIRELFEKDIVNENIINKNAIKDEIIKFIKS</sequence>
<dbReference type="SUPFAM" id="SSF53686">
    <property type="entry name" value="Tryptophan synthase beta subunit-like PLP-dependent enzymes"/>
    <property type="match status" value="1"/>
</dbReference>
<comment type="pathway">
    <text evidence="2">Amino-acid biosynthesis; L-threonine biosynthesis; L-threonine from L-aspartate: step 5/5.</text>
</comment>
<feature type="domain" description="Tryptophan synthase beta chain-like PALP" evidence="12">
    <location>
        <begin position="107"/>
        <end position="421"/>
    </location>
</feature>
<dbReference type="RefSeq" id="WP_123352724.1">
    <property type="nucleotide sequence ID" value="NZ_CP027432.2"/>
</dbReference>
<name>A0AAJ4RC09_9BACT</name>
<dbReference type="EC" id="4.2.3.1" evidence="4 10"/>
<evidence type="ECO:0000256" key="6">
    <source>
        <dbReference type="ARBA" id="ARBA00022605"/>
    </source>
</evidence>
<dbReference type="GO" id="GO:0009088">
    <property type="term" value="P:threonine biosynthetic process"/>
    <property type="evidence" value="ECO:0007669"/>
    <property type="project" value="UniProtKB-UniRule"/>
</dbReference>
<organism evidence="15 16">
    <name type="scientific">Caminibacter pacificus</name>
    <dbReference type="NCBI Taxonomy" id="1424653"/>
    <lineage>
        <taxon>Bacteria</taxon>
        <taxon>Pseudomonadati</taxon>
        <taxon>Campylobacterota</taxon>
        <taxon>Epsilonproteobacteria</taxon>
        <taxon>Nautiliales</taxon>
        <taxon>Nautiliaceae</taxon>
        <taxon>Caminibacter</taxon>
    </lineage>
</organism>
<evidence type="ECO:0000256" key="8">
    <source>
        <dbReference type="ARBA" id="ARBA00022898"/>
    </source>
</evidence>
<proteinExistence type="inferred from homology"/>
<keyword evidence="6" id="KW-0028">Amino-acid biosynthesis</keyword>
<evidence type="ECO:0000256" key="9">
    <source>
        <dbReference type="ARBA" id="ARBA00049144"/>
    </source>
</evidence>
<dbReference type="InterPro" id="IPR029144">
    <property type="entry name" value="Thr_synth_N"/>
</dbReference>
<evidence type="ECO:0000259" key="12">
    <source>
        <dbReference type="Pfam" id="PF00291"/>
    </source>
</evidence>
<evidence type="ECO:0000313" key="14">
    <source>
        <dbReference type="EMBL" id="QCI28801.1"/>
    </source>
</evidence>
<dbReference type="Gene3D" id="3.90.1380.10">
    <property type="entry name" value="Threonine synthase, N-terminal domain"/>
    <property type="match status" value="1"/>
</dbReference>
<evidence type="ECO:0000256" key="2">
    <source>
        <dbReference type="ARBA" id="ARBA00004979"/>
    </source>
</evidence>
<dbReference type="GO" id="GO:0005737">
    <property type="term" value="C:cytoplasm"/>
    <property type="evidence" value="ECO:0007669"/>
    <property type="project" value="TreeGrafter"/>
</dbReference>
<keyword evidence="8 11" id="KW-0663">Pyridoxal phosphate</keyword>
<dbReference type="PANTHER" id="PTHR43515">
    <property type="entry name" value="THREONINE SYNTHASE-LIKE 1"/>
    <property type="match status" value="1"/>
</dbReference>
<dbReference type="Pfam" id="PF00291">
    <property type="entry name" value="PALP"/>
    <property type="match status" value="1"/>
</dbReference>
<dbReference type="EMBL" id="RJVK01000003">
    <property type="protein sequence ID" value="ROR39389.1"/>
    <property type="molecule type" value="Genomic_DNA"/>
</dbReference>
<protein>
    <recommendedName>
        <fullName evidence="5 10">Threonine synthase</fullName>
        <ecNumber evidence="4 10">4.2.3.1</ecNumber>
    </recommendedName>
</protein>
<evidence type="ECO:0000313" key="17">
    <source>
        <dbReference type="Proteomes" id="UP000298805"/>
    </source>
</evidence>
<evidence type="ECO:0000256" key="10">
    <source>
        <dbReference type="NCBIfam" id="TIGR00260"/>
    </source>
</evidence>
<dbReference type="EMBL" id="CP027432">
    <property type="protein sequence ID" value="QCI28801.1"/>
    <property type="molecule type" value="Genomic_DNA"/>
</dbReference>
<comment type="cofactor">
    <cofactor evidence="1 11">
        <name>pyridoxal 5'-phosphate</name>
        <dbReference type="ChEBI" id="CHEBI:597326"/>
    </cofactor>
</comment>
<dbReference type="InterPro" id="IPR004450">
    <property type="entry name" value="Thr_synthase-like"/>
</dbReference>
<comment type="similarity">
    <text evidence="3">Belongs to the threonine synthase family.</text>
</comment>
<dbReference type="InterPro" id="IPR001926">
    <property type="entry name" value="TrpB-like_PALP"/>
</dbReference>
<keyword evidence="17" id="KW-1185">Reference proteome</keyword>